<reference evidence="7 9" key="1">
    <citation type="submission" date="2017-11" db="EMBL/GenBank/DDBJ databases">
        <title>The genome of Rhizophagus clarus HR1 reveals common genetic basis of auxotrophy among arbuscular mycorrhizal fungi.</title>
        <authorList>
            <person name="Kobayashi Y."/>
        </authorList>
    </citation>
    <scope>NUCLEOTIDE SEQUENCE [LARGE SCALE GENOMIC DNA]</scope>
    <source>
        <strain evidence="7 9">HR1</strain>
    </source>
</reference>
<reference evidence="8" key="2">
    <citation type="submission" date="2019-10" db="EMBL/GenBank/DDBJ databases">
        <title>Conservation and host-specific expression of non-tandemly repeated heterogenous ribosome RNA gene in arbuscular mycorrhizal fungi.</title>
        <authorList>
            <person name="Maeda T."/>
            <person name="Kobayashi Y."/>
            <person name="Nakagawa T."/>
            <person name="Ezawa T."/>
            <person name="Yamaguchi K."/>
            <person name="Bino T."/>
            <person name="Nishimoto Y."/>
            <person name="Shigenobu S."/>
            <person name="Kawaguchi M."/>
        </authorList>
    </citation>
    <scope>NUCLEOTIDE SEQUENCE</scope>
    <source>
        <strain evidence="8">HR1</strain>
    </source>
</reference>
<evidence type="ECO:0000313" key="7">
    <source>
        <dbReference type="EMBL" id="GBC02728.1"/>
    </source>
</evidence>
<keyword evidence="2 5" id="KW-0547">Nucleotide-binding</keyword>
<organism evidence="7 9">
    <name type="scientific">Rhizophagus clarus</name>
    <dbReference type="NCBI Taxonomy" id="94130"/>
    <lineage>
        <taxon>Eukaryota</taxon>
        <taxon>Fungi</taxon>
        <taxon>Fungi incertae sedis</taxon>
        <taxon>Mucoromycota</taxon>
        <taxon>Glomeromycotina</taxon>
        <taxon>Glomeromycetes</taxon>
        <taxon>Glomerales</taxon>
        <taxon>Glomeraceae</taxon>
        <taxon>Rhizophagus</taxon>
    </lineage>
</organism>
<dbReference type="EMBL" id="BEXD01003846">
    <property type="protein sequence ID" value="GBC02728.1"/>
    <property type="molecule type" value="Genomic_DNA"/>
</dbReference>
<dbReference type="PANTHER" id="PTHR44329">
    <property type="entry name" value="SERINE/THREONINE-PROTEIN KINASE TNNI3K-RELATED"/>
    <property type="match status" value="1"/>
</dbReference>
<keyword evidence="9" id="KW-1185">Reference proteome</keyword>
<dbReference type="EMBL" id="BLAL01000175">
    <property type="protein sequence ID" value="GES87936.1"/>
    <property type="molecule type" value="Genomic_DNA"/>
</dbReference>
<dbReference type="OrthoDB" id="41771at2759"/>
<dbReference type="InterPro" id="IPR006597">
    <property type="entry name" value="Sel1-like"/>
</dbReference>
<dbReference type="Gene3D" id="1.25.40.10">
    <property type="entry name" value="Tetratricopeptide repeat domain"/>
    <property type="match status" value="1"/>
</dbReference>
<comment type="caution">
    <text evidence="7">The sequence shown here is derived from an EMBL/GenBank/DDBJ whole genome shotgun (WGS) entry which is preliminary data.</text>
</comment>
<accession>A0A2Z6RIR1</accession>
<feature type="binding site" evidence="5">
    <location>
        <position position="60"/>
    </location>
    <ligand>
        <name>ATP</name>
        <dbReference type="ChEBI" id="CHEBI:30616"/>
    </ligand>
</feature>
<dbReference type="InterPro" id="IPR001245">
    <property type="entry name" value="Ser-Thr/Tyr_kinase_cat_dom"/>
</dbReference>
<evidence type="ECO:0000259" key="6">
    <source>
        <dbReference type="PROSITE" id="PS50011"/>
    </source>
</evidence>
<dbReference type="InterPro" id="IPR011990">
    <property type="entry name" value="TPR-like_helical_dom_sf"/>
</dbReference>
<evidence type="ECO:0000256" key="4">
    <source>
        <dbReference type="ARBA" id="ARBA00022840"/>
    </source>
</evidence>
<keyword evidence="4 5" id="KW-0067">ATP-binding</keyword>
<dbReference type="GO" id="GO:0004674">
    <property type="term" value="F:protein serine/threonine kinase activity"/>
    <property type="evidence" value="ECO:0007669"/>
    <property type="project" value="TreeGrafter"/>
</dbReference>
<dbReference type="Proteomes" id="UP000247702">
    <property type="component" value="Unassembled WGS sequence"/>
</dbReference>
<dbReference type="PROSITE" id="PS50011">
    <property type="entry name" value="PROTEIN_KINASE_DOM"/>
    <property type="match status" value="1"/>
</dbReference>
<sequence length="563" mass="64970">MSNNVESNTWVDLIEESIAKKQIKYYDYKYFNNIQEIGFGSFGKVYRANWKNSHNYFALKSFANFNIITKEIVNEFKLRHEVDFHENIIQFYGITTENESDNSKKYLLVMEYADSNTLRNYLSERFGKLTWNDKLNLALQLANAILYLHDKEIVHRNLHPNNILIHKNTIKLTDFELSSNILKMVAYVDPQIFNIKRDNNDQIQVNKKNNIYSIGILLWEISSGRPPFCTNLYDDDLTKKISQGLREKPISNTPADYVKVYTDCWNNDPDNRPTIKEVVMKLNTIISEENIQLSSSKKQNIFEIPKNVINNPLQEEMSQYFNKIDIKEMEPSISLDNDFDIIVNEIILLLENIEIERKRNETSNYLNDHNITLTEIYDWLLNSQNNSNSVFLLGVFNHFGIGINVNKQMAFELYRKAANSGNVFGITSLGFCYINGIGTSFNGQRAFYLCKKAAKLGNRRGICNLGCCYENQIGTIANYNKAFELYQKAANLGNIRAINNLGGCYNAGIGTTIDVQKAFELYQKAAILGDSLAQYNLATMYNNGRGVKKDLEQALYWYKKSNR</sequence>
<name>A0A2Z6RIR1_9GLOM</name>
<dbReference type="Pfam" id="PF08238">
    <property type="entry name" value="Sel1"/>
    <property type="match status" value="5"/>
</dbReference>
<dbReference type="SUPFAM" id="SSF81901">
    <property type="entry name" value="HCP-like"/>
    <property type="match status" value="1"/>
</dbReference>
<dbReference type="InterPro" id="IPR011009">
    <property type="entry name" value="Kinase-like_dom_sf"/>
</dbReference>
<dbReference type="PROSITE" id="PS00107">
    <property type="entry name" value="PROTEIN_KINASE_ATP"/>
    <property type="match status" value="1"/>
</dbReference>
<feature type="domain" description="Protein kinase" evidence="6">
    <location>
        <begin position="31"/>
        <end position="286"/>
    </location>
</feature>
<evidence type="ECO:0000256" key="5">
    <source>
        <dbReference type="PROSITE-ProRule" id="PRU10141"/>
    </source>
</evidence>
<dbReference type="InterPro" id="IPR017441">
    <property type="entry name" value="Protein_kinase_ATP_BS"/>
</dbReference>
<keyword evidence="3 8" id="KW-0418">Kinase</keyword>
<keyword evidence="1" id="KW-0808">Transferase</keyword>
<dbReference type="SMART" id="SM00671">
    <property type="entry name" value="SEL1"/>
    <property type="match status" value="5"/>
</dbReference>
<protein>
    <submittedName>
        <fullName evidence="8">Kinase-like domain-containing protein</fullName>
    </submittedName>
</protein>
<evidence type="ECO:0000313" key="8">
    <source>
        <dbReference type="EMBL" id="GES87936.1"/>
    </source>
</evidence>
<dbReference type="InterPro" id="IPR051681">
    <property type="entry name" value="Ser/Thr_Kinases-Pseudokinases"/>
</dbReference>
<evidence type="ECO:0000256" key="1">
    <source>
        <dbReference type="ARBA" id="ARBA00022679"/>
    </source>
</evidence>
<dbReference type="GO" id="GO:0005524">
    <property type="term" value="F:ATP binding"/>
    <property type="evidence" value="ECO:0007669"/>
    <property type="project" value="UniProtKB-UniRule"/>
</dbReference>
<dbReference type="AlphaFoldDB" id="A0A2Z6RIR1"/>
<gene>
    <name evidence="8" type="ORF">RCL2_001490000</name>
    <name evidence="7" type="ORF">RclHR1_04780015</name>
</gene>
<dbReference type="PANTHER" id="PTHR44329:SF288">
    <property type="entry name" value="MITOGEN-ACTIVATED PROTEIN KINASE KINASE KINASE 20"/>
    <property type="match status" value="1"/>
</dbReference>
<evidence type="ECO:0000256" key="3">
    <source>
        <dbReference type="ARBA" id="ARBA00022777"/>
    </source>
</evidence>
<evidence type="ECO:0000313" key="9">
    <source>
        <dbReference type="Proteomes" id="UP000247702"/>
    </source>
</evidence>
<evidence type="ECO:0000256" key="2">
    <source>
        <dbReference type="ARBA" id="ARBA00022741"/>
    </source>
</evidence>
<dbReference type="Proteomes" id="UP000615446">
    <property type="component" value="Unassembled WGS sequence"/>
</dbReference>
<proteinExistence type="predicted"/>
<dbReference type="InterPro" id="IPR000719">
    <property type="entry name" value="Prot_kinase_dom"/>
</dbReference>
<dbReference type="Pfam" id="PF07714">
    <property type="entry name" value="PK_Tyr_Ser-Thr"/>
    <property type="match status" value="1"/>
</dbReference>
<dbReference type="SUPFAM" id="SSF56112">
    <property type="entry name" value="Protein kinase-like (PK-like)"/>
    <property type="match status" value="1"/>
</dbReference>
<dbReference type="PRINTS" id="PR00109">
    <property type="entry name" value="TYRKINASE"/>
</dbReference>
<dbReference type="Gene3D" id="1.10.510.10">
    <property type="entry name" value="Transferase(Phosphotransferase) domain 1"/>
    <property type="match status" value="1"/>
</dbReference>